<comment type="caution">
    <text evidence="3">The sequence shown here is derived from an EMBL/GenBank/DDBJ whole genome shotgun (WGS) entry which is preliminary data.</text>
</comment>
<dbReference type="Proteomes" id="UP000233293">
    <property type="component" value="Unassembled WGS sequence"/>
</dbReference>
<name>A0A2N3PQ14_9PROT</name>
<dbReference type="OrthoDB" id="9771642at2"/>
<dbReference type="EMBL" id="PIUM01000031">
    <property type="protein sequence ID" value="PKU22489.1"/>
    <property type="molecule type" value="Genomic_DNA"/>
</dbReference>
<evidence type="ECO:0000259" key="2">
    <source>
        <dbReference type="Pfam" id="PF09084"/>
    </source>
</evidence>
<proteinExistence type="predicted"/>
<dbReference type="SUPFAM" id="SSF53850">
    <property type="entry name" value="Periplasmic binding protein-like II"/>
    <property type="match status" value="1"/>
</dbReference>
<dbReference type="Gene3D" id="3.40.190.10">
    <property type="entry name" value="Periplasmic binding protein-like II"/>
    <property type="match status" value="2"/>
</dbReference>
<dbReference type="PANTHER" id="PTHR30024:SF21">
    <property type="entry name" value="ABC TRANSPORTER SUBSTRATE-BINDING PROTEIN"/>
    <property type="match status" value="1"/>
</dbReference>
<accession>A0A2N3PQ14</accession>
<keyword evidence="4" id="KW-1185">Reference proteome</keyword>
<dbReference type="PROSITE" id="PS51318">
    <property type="entry name" value="TAT"/>
    <property type="match status" value="1"/>
</dbReference>
<dbReference type="Pfam" id="PF09084">
    <property type="entry name" value="NMT1"/>
    <property type="match status" value="1"/>
</dbReference>
<dbReference type="RefSeq" id="WP_101252687.1">
    <property type="nucleotide sequence ID" value="NZ_PIUM01000031.1"/>
</dbReference>
<keyword evidence="1" id="KW-0812">Transmembrane</keyword>
<dbReference type="InterPro" id="IPR015168">
    <property type="entry name" value="SsuA/THI5"/>
</dbReference>
<dbReference type="AlphaFoldDB" id="A0A2N3PQ14"/>
<reference evidence="4" key="1">
    <citation type="submission" date="2017-12" db="EMBL/GenBank/DDBJ databases">
        <title>Draft genome sequence of Telmatospirillum siberiense 26-4b1T, an acidotolerant peatland alphaproteobacterium potentially involved in sulfur cycling.</title>
        <authorList>
            <person name="Hausmann B."/>
            <person name="Pjevac P."/>
            <person name="Schreck K."/>
            <person name="Herbold C.W."/>
            <person name="Daims H."/>
            <person name="Wagner M."/>
            <person name="Pester M."/>
            <person name="Loy A."/>
        </authorList>
    </citation>
    <scope>NUCLEOTIDE SEQUENCE [LARGE SCALE GENOMIC DNA]</scope>
    <source>
        <strain evidence="4">26-4b1</strain>
    </source>
</reference>
<evidence type="ECO:0000313" key="3">
    <source>
        <dbReference type="EMBL" id="PKU22489.1"/>
    </source>
</evidence>
<feature type="domain" description="SsuA/THI5-like" evidence="2">
    <location>
        <begin position="98"/>
        <end position="311"/>
    </location>
</feature>
<sequence>MTFPKFTRGPDRQSLSRRRLLGMLGGSAGAAAIGGLGFSDLAGAFSPPHPALPVIGPSDICRASAEVRPADQDVPHFGPFPDKLTPIKFAWNGNAICHAPIPLALNSGIFRKYNLDVELISYAGSTDQLLESISSGKADAAQGMVRRWLKPLEQGFDVKLIAGIHGGCVRMLASRAAGIQQPEDLRGKTVGVAEIGGVGQTMFSTLLARNGVDPDKDVQWRVFPPNLMGVAVKKGEIQAIADVDPNLWLLQKADSDLVEILNSHSGHYQGRVCCVLGVGTKLLKERRPVAAALAQSLVEAAELTARDPDAAGAAFAPYSPNATAEDLAGILKTMTYHTHPVRAALTEDIIFYAEEMKELSILKNSTDPKTFGARITADISI</sequence>
<keyword evidence="1" id="KW-0472">Membrane</keyword>
<keyword evidence="1" id="KW-1133">Transmembrane helix</keyword>
<protein>
    <submittedName>
        <fullName evidence="3">ABC transporter substrate-binding protein</fullName>
    </submittedName>
</protein>
<evidence type="ECO:0000313" key="4">
    <source>
        <dbReference type="Proteomes" id="UP000233293"/>
    </source>
</evidence>
<dbReference type="InterPro" id="IPR006311">
    <property type="entry name" value="TAT_signal"/>
</dbReference>
<gene>
    <name evidence="3" type="ORF">CWS72_21420</name>
</gene>
<feature type="transmembrane region" description="Helical" evidence="1">
    <location>
        <begin position="20"/>
        <end position="38"/>
    </location>
</feature>
<organism evidence="3 4">
    <name type="scientific">Telmatospirillum siberiense</name>
    <dbReference type="NCBI Taxonomy" id="382514"/>
    <lineage>
        <taxon>Bacteria</taxon>
        <taxon>Pseudomonadati</taxon>
        <taxon>Pseudomonadota</taxon>
        <taxon>Alphaproteobacteria</taxon>
        <taxon>Rhodospirillales</taxon>
        <taxon>Rhodospirillaceae</taxon>
        <taxon>Telmatospirillum</taxon>
    </lineage>
</organism>
<evidence type="ECO:0000256" key="1">
    <source>
        <dbReference type="SAM" id="Phobius"/>
    </source>
</evidence>
<dbReference type="PANTHER" id="PTHR30024">
    <property type="entry name" value="ALIPHATIC SULFONATES-BINDING PROTEIN-RELATED"/>
    <property type="match status" value="1"/>
</dbReference>